<sequence>MEVRLIKWQYGYPLNVTPYELGREIGMALDTVPNALEELKLVYSNRKLTITPWLVRENTHDLYWTDSGGNFIAEFSKQDIQEVERGILEWLREWRESIVLGKLGKQVWPTTESNPGAVPVVRLTEEEFVEEKLALRRKQAEKVGVPFDEKRERALLRGEYRIIAPPAMSVVDYDRKYSLSELREKAKQAGLSASGSKKEIATRLIAKGVV</sequence>
<protein>
    <recommendedName>
        <fullName evidence="1">SAP domain-containing protein</fullName>
    </recommendedName>
</protein>
<name>X1JZ47_9ZZZZ</name>
<evidence type="ECO:0000313" key="2">
    <source>
        <dbReference type="EMBL" id="GAH99991.1"/>
    </source>
</evidence>
<feature type="domain" description="SAP" evidence="1">
    <location>
        <begin position="174"/>
        <end position="208"/>
    </location>
</feature>
<dbReference type="AlphaFoldDB" id="X1JZ47"/>
<comment type="caution">
    <text evidence="2">The sequence shown here is derived from an EMBL/GenBank/DDBJ whole genome shotgun (WGS) entry which is preliminary data.</text>
</comment>
<organism evidence="2">
    <name type="scientific">marine sediment metagenome</name>
    <dbReference type="NCBI Taxonomy" id="412755"/>
    <lineage>
        <taxon>unclassified sequences</taxon>
        <taxon>metagenomes</taxon>
        <taxon>ecological metagenomes</taxon>
    </lineage>
</organism>
<dbReference type="EMBL" id="BARV01001772">
    <property type="protein sequence ID" value="GAH99991.1"/>
    <property type="molecule type" value="Genomic_DNA"/>
</dbReference>
<gene>
    <name evidence="2" type="ORF">S06H3_04926</name>
</gene>
<proteinExistence type="predicted"/>
<dbReference type="InterPro" id="IPR003034">
    <property type="entry name" value="SAP_dom"/>
</dbReference>
<evidence type="ECO:0000259" key="1">
    <source>
        <dbReference type="PROSITE" id="PS50800"/>
    </source>
</evidence>
<reference evidence="2" key="1">
    <citation type="journal article" date="2014" name="Front. Microbiol.">
        <title>High frequency of phylogenetically diverse reductive dehalogenase-homologous genes in deep subseafloor sedimentary metagenomes.</title>
        <authorList>
            <person name="Kawai M."/>
            <person name="Futagami T."/>
            <person name="Toyoda A."/>
            <person name="Takaki Y."/>
            <person name="Nishi S."/>
            <person name="Hori S."/>
            <person name="Arai W."/>
            <person name="Tsubouchi T."/>
            <person name="Morono Y."/>
            <person name="Uchiyama I."/>
            <person name="Ito T."/>
            <person name="Fujiyama A."/>
            <person name="Inagaki F."/>
            <person name="Takami H."/>
        </authorList>
    </citation>
    <scope>NUCLEOTIDE SEQUENCE</scope>
    <source>
        <strain evidence="2">Expedition CK06-06</strain>
    </source>
</reference>
<dbReference type="PROSITE" id="PS50800">
    <property type="entry name" value="SAP"/>
    <property type="match status" value="1"/>
</dbReference>
<accession>X1JZ47</accession>